<dbReference type="PROSITE" id="PS51898">
    <property type="entry name" value="TYR_RECOMBINASE"/>
    <property type="match status" value="1"/>
</dbReference>
<reference evidence="5 6" key="1">
    <citation type="submission" date="2024-01" db="EMBL/GenBank/DDBJ databases">
        <title>The diversity of rhizobia nodulating Mimosa spp. in eleven states of Brazil covering several biomes is determined by host plant, location, and edaphic factors.</title>
        <authorList>
            <person name="Rouws L."/>
            <person name="Barauna A."/>
            <person name="Beukes C."/>
            <person name="De Faria S.M."/>
            <person name="Gross E."/>
            <person name="Dos Reis Junior F.B."/>
            <person name="Simon M."/>
            <person name="Maluk M."/>
            <person name="Odee D.W."/>
            <person name="Kenicer G."/>
            <person name="Young J.P.W."/>
            <person name="Reis V.M."/>
            <person name="Zilli J."/>
            <person name="James E.K."/>
        </authorList>
    </citation>
    <scope>NUCLEOTIDE SEQUENCE [LARGE SCALE GENOMIC DNA]</scope>
    <source>
        <strain evidence="5 6">JHI1651</strain>
    </source>
</reference>
<dbReference type="InterPro" id="IPR011010">
    <property type="entry name" value="DNA_brk_join_enz"/>
</dbReference>
<dbReference type="InterPro" id="IPR013762">
    <property type="entry name" value="Integrase-like_cat_sf"/>
</dbReference>
<dbReference type="Pfam" id="PF00589">
    <property type="entry name" value="Phage_integrase"/>
    <property type="match status" value="1"/>
</dbReference>
<evidence type="ECO:0000256" key="1">
    <source>
        <dbReference type="ARBA" id="ARBA00008857"/>
    </source>
</evidence>
<evidence type="ECO:0000256" key="2">
    <source>
        <dbReference type="ARBA" id="ARBA00022908"/>
    </source>
</evidence>
<comment type="caution">
    <text evidence="5">The sequence shown here is derived from an EMBL/GenBank/DDBJ whole genome shotgun (WGS) entry which is preliminary data.</text>
</comment>
<proteinExistence type="inferred from homology"/>
<gene>
    <name evidence="5" type="ORF">VOI32_36370</name>
</gene>
<dbReference type="Proteomes" id="UP001462961">
    <property type="component" value="Unassembled WGS sequence"/>
</dbReference>
<organism evidence="5 6">
    <name type="scientific">Paraburkholderia caribensis</name>
    <dbReference type="NCBI Taxonomy" id="75105"/>
    <lineage>
        <taxon>Bacteria</taxon>
        <taxon>Pseudomonadati</taxon>
        <taxon>Pseudomonadota</taxon>
        <taxon>Betaproteobacteria</taxon>
        <taxon>Burkholderiales</taxon>
        <taxon>Burkholderiaceae</taxon>
        <taxon>Paraburkholderia</taxon>
    </lineage>
</organism>
<keyword evidence="6" id="KW-1185">Reference proteome</keyword>
<dbReference type="RefSeq" id="WP_233445396.1">
    <property type="nucleotide sequence ID" value="NZ_CP015958.1"/>
</dbReference>
<comment type="similarity">
    <text evidence="1">Belongs to the 'phage' integrase family.</text>
</comment>
<dbReference type="InterPro" id="IPR002104">
    <property type="entry name" value="Integrase_catalytic"/>
</dbReference>
<evidence type="ECO:0000259" key="4">
    <source>
        <dbReference type="PROSITE" id="PS51898"/>
    </source>
</evidence>
<evidence type="ECO:0000313" key="5">
    <source>
        <dbReference type="EMBL" id="MEO1759370.1"/>
    </source>
</evidence>
<keyword evidence="3" id="KW-0233">DNA recombination</keyword>
<protein>
    <submittedName>
        <fullName evidence="5">Site-specific integrase</fullName>
    </submittedName>
</protein>
<sequence>MAEAKRTMFGIFELAAETFRVDANPVHQWREALPKNKTQHKRALEITEIGQLLKDVDGHGGNLQTQSAFKLMWLTLARPSEVIEAEWMEFDLDAATWRIPAERMKKRREHVIPLPTQAVDLLKTMKVLTGKRQHVFPHRDDRTKPMVTAAFRQMLHVLGWSGKFSPHAARTTGSTRLNELGFSSDWIERQLAHAEPNSVRRTYNHADYMKDRAKMMQQWADLLDQWKLGTENIVPINRENVA</sequence>
<feature type="domain" description="Tyr recombinase" evidence="4">
    <location>
        <begin position="39"/>
        <end position="216"/>
    </location>
</feature>
<dbReference type="PANTHER" id="PTHR30629">
    <property type="entry name" value="PROPHAGE INTEGRASE"/>
    <property type="match status" value="1"/>
</dbReference>
<keyword evidence="2" id="KW-0229">DNA integration</keyword>
<accession>A0ABV0E9S1</accession>
<dbReference type="InterPro" id="IPR050808">
    <property type="entry name" value="Phage_Integrase"/>
</dbReference>
<dbReference type="PANTHER" id="PTHR30629:SF2">
    <property type="entry name" value="PROPHAGE INTEGRASE INTS-RELATED"/>
    <property type="match status" value="1"/>
</dbReference>
<name>A0ABV0E9S1_9BURK</name>
<dbReference type="CDD" id="cd00801">
    <property type="entry name" value="INT_P4_C"/>
    <property type="match status" value="1"/>
</dbReference>
<evidence type="ECO:0000313" key="6">
    <source>
        <dbReference type="Proteomes" id="UP001462961"/>
    </source>
</evidence>
<evidence type="ECO:0000256" key="3">
    <source>
        <dbReference type="ARBA" id="ARBA00023172"/>
    </source>
</evidence>
<dbReference type="EMBL" id="JAYLVJ010000075">
    <property type="protein sequence ID" value="MEO1759370.1"/>
    <property type="molecule type" value="Genomic_DNA"/>
</dbReference>
<dbReference type="Gene3D" id="1.10.443.10">
    <property type="entry name" value="Intergrase catalytic core"/>
    <property type="match status" value="1"/>
</dbReference>
<dbReference type="SUPFAM" id="SSF56349">
    <property type="entry name" value="DNA breaking-rejoining enzymes"/>
    <property type="match status" value="1"/>
</dbReference>